<feature type="compositionally biased region" description="Acidic residues" evidence="1">
    <location>
        <begin position="65"/>
        <end position="79"/>
    </location>
</feature>
<dbReference type="EMBL" id="MH834625">
    <property type="protein sequence ID" value="AYN58837.1"/>
    <property type="molecule type" value="Genomic_DNA"/>
</dbReference>
<proteinExistence type="predicted"/>
<dbReference type="RefSeq" id="YP_010655730.1">
    <property type="nucleotide sequence ID" value="NC_070831.1"/>
</dbReference>
<protein>
    <submittedName>
        <fullName evidence="2">Uncharacterized protein</fullName>
    </submittedName>
</protein>
<dbReference type="KEGG" id="vg:77931600"/>
<name>A0A3G2KIP3_9CAUD</name>
<dbReference type="Proteomes" id="UP000269345">
    <property type="component" value="Segment"/>
</dbReference>
<gene>
    <name evidence="2" type="primary">9</name>
    <name evidence="2" type="ORF">PBI_RICHIE_9</name>
</gene>
<organism evidence="2 3">
    <name type="scientific">Arthrobacter phage Richie</name>
    <dbReference type="NCBI Taxonomy" id="2419967"/>
    <lineage>
        <taxon>Viruses</taxon>
        <taxon>Duplodnaviria</taxon>
        <taxon>Heunggongvirae</taxon>
        <taxon>Uroviricota</taxon>
        <taxon>Caudoviricetes</taxon>
        <taxon>Richievirus</taxon>
        <taxon>Richievirus richie</taxon>
    </lineage>
</organism>
<accession>A0A3G2KIP3</accession>
<reference evidence="2 3" key="1">
    <citation type="submission" date="2018-09" db="EMBL/GenBank/DDBJ databases">
        <authorList>
            <person name="Rimple P.A."/>
            <person name="Stoner T.H."/>
            <person name="Garlena R.A."/>
            <person name="Russell D.A."/>
            <person name="Pope W.H."/>
            <person name="Jacobs-Sera D."/>
            <person name="Hatfull G.F."/>
        </authorList>
    </citation>
    <scope>NUCLEOTIDE SEQUENCE [LARGE SCALE GENOMIC DNA]</scope>
</reference>
<feature type="region of interest" description="Disordered" evidence="1">
    <location>
        <begin position="37"/>
        <end position="81"/>
    </location>
</feature>
<evidence type="ECO:0000313" key="3">
    <source>
        <dbReference type="Proteomes" id="UP000269345"/>
    </source>
</evidence>
<evidence type="ECO:0000256" key="1">
    <source>
        <dbReference type="SAM" id="MobiDB-lite"/>
    </source>
</evidence>
<evidence type="ECO:0000313" key="2">
    <source>
        <dbReference type="EMBL" id="AYN58837.1"/>
    </source>
</evidence>
<dbReference type="GeneID" id="77931600"/>
<keyword evidence="3" id="KW-1185">Reference proteome</keyword>
<sequence>MSKLNTYVHVHDKDGISHAFGPEDTVPEWAEKAITNPDVWAEAPAAEESADLEGGEPEGANPEGSEPETDEIPEGDITEEWTVKQLRAYAKAEDIDLGGATTKKDILSALAK</sequence>